<evidence type="ECO:0000313" key="1">
    <source>
        <dbReference type="EMBL" id="SCW89360.1"/>
    </source>
</evidence>
<gene>
    <name evidence="1" type="ORF">SAMN05216370_0033</name>
</gene>
<dbReference type="EMBL" id="FMTL01000010">
    <property type="protein sequence ID" value="SCW89360.1"/>
    <property type="molecule type" value="Genomic_DNA"/>
</dbReference>
<proteinExistence type="predicted"/>
<comment type="caution">
    <text evidence="1">The sequence shown here is derived from an EMBL/GenBank/DDBJ whole genome shotgun (WGS) entry which is preliminary data.</text>
</comment>
<reference evidence="1 2" key="1">
    <citation type="submission" date="2016-10" db="EMBL/GenBank/DDBJ databases">
        <authorList>
            <person name="Varghese N."/>
            <person name="Submissions S."/>
        </authorList>
    </citation>
    <scope>NUCLEOTIDE SEQUENCE [LARGE SCALE GENOMIC DNA]</scope>
    <source>
        <strain evidence="1 2">DSM 17833</strain>
    </source>
</reference>
<dbReference type="Proteomes" id="UP000242418">
    <property type="component" value="Unassembled WGS sequence"/>
</dbReference>
<sequence>MRNATKTKLTRAELIPTGYTETLRDDSCGLLVVTSPDGLSAKGFSGRSVKSDFFYKFGSKDALEVYVSKWAKTVRDEAARRQAERAERNAPHSLKERDVLVSSWGYEQTNVEFYEVVRVVGKSSVELRQIRADKKSDGAQSMTGTCLPLLGEYLGEAFRKKADSRGYVRLSSFNGAAPLDYTELEGVRIYKPSRWSAYA</sequence>
<dbReference type="AlphaFoldDB" id="A0AB37ZHI4"/>
<accession>A0AB37ZHI4</accession>
<dbReference type="RefSeq" id="WP_090256224.1">
    <property type="nucleotide sequence ID" value="NZ_FMTL01000010.1"/>
</dbReference>
<organism evidence="1 2">
    <name type="scientific">Pseudomonas peli</name>
    <dbReference type="NCBI Taxonomy" id="592361"/>
    <lineage>
        <taxon>Bacteria</taxon>
        <taxon>Pseudomonadati</taxon>
        <taxon>Pseudomonadota</taxon>
        <taxon>Gammaproteobacteria</taxon>
        <taxon>Pseudomonadales</taxon>
        <taxon>Pseudomonadaceae</taxon>
        <taxon>Pseudomonas</taxon>
    </lineage>
</organism>
<protein>
    <submittedName>
        <fullName evidence="1">Uncharacterized protein</fullName>
    </submittedName>
</protein>
<evidence type="ECO:0000313" key="2">
    <source>
        <dbReference type="Proteomes" id="UP000242418"/>
    </source>
</evidence>
<name>A0AB37ZHI4_9PSED</name>
<keyword evidence="2" id="KW-1185">Reference proteome</keyword>